<sequence>MAKIFIVIVATTAAVQDVSRGYCYAPEQGPEALNNLDILDKLTNYFYEVTDEGVHTLGDLRAKPEEFQLVWTPSNMV</sequence>
<feature type="signal peptide" evidence="1">
    <location>
        <begin position="1"/>
        <end position="21"/>
    </location>
</feature>
<organism evidence="2">
    <name type="scientific">Amphimedon queenslandica</name>
    <name type="common">Sponge</name>
    <dbReference type="NCBI Taxonomy" id="400682"/>
    <lineage>
        <taxon>Eukaryota</taxon>
        <taxon>Metazoa</taxon>
        <taxon>Porifera</taxon>
        <taxon>Demospongiae</taxon>
        <taxon>Heteroscleromorpha</taxon>
        <taxon>Haplosclerida</taxon>
        <taxon>Niphatidae</taxon>
        <taxon>Amphimedon</taxon>
    </lineage>
</organism>
<protein>
    <submittedName>
        <fullName evidence="2">Uncharacterized protein</fullName>
    </submittedName>
</protein>
<reference evidence="2" key="1">
    <citation type="submission" date="2017-05" db="UniProtKB">
        <authorList>
            <consortium name="EnsemblMetazoa"/>
        </authorList>
    </citation>
    <scope>IDENTIFICATION</scope>
</reference>
<proteinExistence type="predicted"/>
<evidence type="ECO:0000256" key="1">
    <source>
        <dbReference type="SAM" id="SignalP"/>
    </source>
</evidence>
<name>A0A1X7URF2_AMPQE</name>
<dbReference type="EnsemblMetazoa" id="Aqu2.1.30358_001">
    <property type="protein sequence ID" value="Aqu2.1.30358_001"/>
    <property type="gene ID" value="Aqu2.1.30358"/>
</dbReference>
<accession>A0A1X7URF2</accession>
<dbReference type="AlphaFoldDB" id="A0A1X7URF2"/>
<keyword evidence="1" id="KW-0732">Signal</keyword>
<feature type="chain" id="PRO_5012643336" evidence="1">
    <location>
        <begin position="22"/>
        <end position="77"/>
    </location>
</feature>
<evidence type="ECO:0000313" key="2">
    <source>
        <dbReference type="EnsemblMetazoa" id="Aqu2.1.30358_001"/>
    </source>
</evidence>
<dbReference type="InParanoid" id="A0A1X7URF2"/>